<dbReference type="Proteomes" id="UP000625711">
    <property type="component" value="Unassembled WGS sequence"/>
</dbReference>
<proteinExistence type="predicted"/>
<evidence type="ECO:0000313" key="1">
    <source>
        <dbReference type="EMBL" id="KAF7266642.1"/>
    </source>
</evidence>
<reference evidence="1" key="1">
    <citation type="submission" date="2020-08" db="EMBL/GenBank/DDBJ databases">
        <title>Genome sequencing and assembly of the red palm weevil Rhynchophorus ferrugineus.</title>
        <authorList>
            <person name="Dias G.B."/>
            <person name="Bergman C.M."/>
            <person name="Manee M."/>
        </authorList>
    </citation>
    <scope>NUCLEOTIDE SEQUENCE</scope>
    <source>
        <strain evidence="1">AA-2017</strain>
        <tissue evidence="1">Whole larva</tissue>
    </source>
</reference>
<protein>
    <submittedName>
        <fullName evidence="1">Uncharacterized protein</fullName>
    </submittedName>
</protein>
<sequence>MSQSCNNEVTCAKLREFTSPKIISAYPIHIRRNSHVYLGNTEEKNEVRFTDASKQRRADIARSFSKRPVPEGVERRLHPFHATKVTLTHWS</sequence>
<keyword evidence="2" id="KW-1185">Reference proteome</keyword>
<dbReference type="AlphaFoldDB" id="A0A834HQ74"/>
<name>A0A834HQ74_RHYFE</name>
<organism evidence="1 2">
    <name type="scientific">Rhynchophorus ferrugineus</name>
    <name type="common">Red palm weevil</name>
    <name type="synonym">Curculio ferrugineus</name>
    <dbReference type="NCBI Taxonomy" id="354439"/>
    <lineage>
        <taxon>Eukaryota</taxon>
        <taxon>Metazoa</taxon>
        <taxon>Ecdysozoa</taxon>
        <taxon>Arthropoda</taxon>
        <taxon>Hexapoda</taxon>
        <taxon>Insecta</taxon>
        <taxon>Pterygota</taxon>
        <taxon>Neoptera</taxon>
        <taxon>Endopterygota</taxon>
        <taxon>Coleoptera</taxon>
        <taxon>Polyphaga</taxon>
        <taxon>Cucujiformia</taxon>
        <taxon>Curculionidae</taxon>
        <taxon>Dryophthorinae</taxon>
        <taxon>Rhynchophorus</taxon>
    </lineage>
</organism>
<dbReference type="EMBL" id="JAACXV010014526">
    <property type="protein sequence ID" value="KAF7266642.1"/>
    <property type="molecule type" value="Genomic_DNA"/>
</dbReference>
<evidence type="ECO:0000313" key="2">
    <source>
        <dbReference type="Proteomes" id="UP000625711"/>
    </source>
</evidence>
<accession>A0A834HQ74</accession>
<comment type="caution">
    <text evidence="1">The sequence shown here is derived from an EMBL/GenBank/DDBJ whole genome shotgun (WGS) entry which is preliminary data.</text>
</comment>
<gene>
    <name evidence="1" type="ORF">GWI33_020137</name>
</gene>